<protein>
    <submittedName>
        <fullName evidence="2">Uncharacterized protein</fullName>
    </submittedName>
</protein>
<dbReference type="EMBL" id="JAGPNK010000006">
    <property type="protein sequence ID" value="KAH7320143.1"/>
    <property type="molecule type" value="Genomic_DNA"/>
</dbReference>
<dbReference type="Proteomes" id="UP000813444">
    <property type="component" value="Unassembled WGS sequence"/>
</dbReference>
<reference evidence="2" key="1">
    <citation type="journal article" date="2021" name="Nat. Commun.">
        <title>Genetic determinants of endophytism in the Arabidopsis root mycobiome.</title>
        <authorList>
            <person name="Mesny F."/>
            <person name="Miyauchi S."/>
            <person name="Thiergart T."/>
            <person name="Pickel B."/>
            <person name="Atanasova L."/>
            <person name="Karlsson M."/>
            <person name="Huettel B."/>
            <person name="Barry K.W."/>
            <person name="Haridas S."/>
            <person name="Chen C."/>
            <person name="Bauer D."/>
            <person name="Andreopoulos W."/>
            <person name="Pangilinan J."/>
            <person name="LaButti K."/>
            <person name="Riley R."/>
            <person name="Lipzen A."/>
            <person name="Clum A."/>
            <person name="Drula E."/>
            <person name="Henrissat B."/>
            <person name="Kohler A."/>
            <person name="Grigoriev I.V."/>
            <person name="Martin F.M."/>
            <person name="Hacquard S."/>
        </authorList>
    </citation>
    <scope>NUCLEOTIDE SEQUENCE</scope>
    <source>
        <strain evidence="2">MPI-CAGE-CH-0235</strain>
    </source>
</reference>
<gene>
    <name evidence="2" type="ORF">B0I35DRAFT_229659</name>
</gene>
<sequence>MDDSLTPFTQGPPKLSIHGAMSMCHQTASARYPGQQNFAASPPSNRGNSNYGVPPLRKRSSWVDGCPSDPGPSHPSDAPMKSIKWLTANLICKVPACAVQPCSVETALILSCCTPSNGDLTFGYCTSVSHLFKSIISLRLRPSLPPPLSAFCLLQGGVQAPSPPNQKTSPSLCNFRLSLTVSWRRHIIIVPCLVARRAKAMQRQS</sequence>
<dbReference type="AlphaFoldDB" id="A0A8K0SX34"/>
<feature type="compositionally biased region" description="Polar residues" evidence="1">
    <location>
        <begin position="34"/>
        <end position="51"/>
    </location>
</feature>
<keyword evidence="3" id="KW-1185">Reference proteome</keyword>
<evidence type="ECO:0000256" key="1">
    <source>
        <dbReference type="SAM" id="MobiDB-lite"/>
    </source>
</evidence>
<name>A0A8K0SX34_9HYPO</name>
<organism evidence="2 3">
    <name type="scientific">Stachybotrys elegans</name>
    <dbReference type="NCBI Taxonomy" id="80388"/>
    <lineage>
        <taxon>Eukaryota</taxon>
        <taxon>Fungi</taxon>
        <taxon>Dikarya</taxon>
        <taxon>Ascomycota</taxon>
        <taxon>Pezizomycotina</taxon>
        <taxon>Sordariomycetes</taxon>
        <taxon>Hypocreomycetidae</taxon>
        <taxon>Hypocreales</taxon>
        <taxon>Stachybotryaceae</taxon>
        <taxon>Stachybotrys</taxon>
    </lineage>
</organism>
<comment type="caution">
    <text evidence="2">The sequence shown here is derived from an EMBL/GenBank/DDBJ whole genome shotgun (WGS) entry which is preliminary data.</text>
</comment>
<evidence type="ECO:0000313" key="2">
    <source>
        <dbReference type="EMBL" id="KAH7320143.1"/>
    </source>
</evidence>
<accession>A0A8K0SX34</accession>
<feature type="region of interest" description="Disordered" evidence="1">
    <location>
        <begin position="34"/>
        <end position="54"/>
    </location>
</feature>
<evidence type="ECO:0000313" key="3">
    <source>
        <dbReference type="Proteomes" id="UP000813444"/>
    </source>
</evidence>
<proteinExistence type="predicted"/>